<feature type="compositionally biased region" description="Polar residues" evidence="3">
    <location>
        <begin position="255"/>
        <end position="274"/>
    </location>
</feature>
<dbReference type="InterPro" id="IPR011333">
    <property type="entry name" value="SKP1/BTB/POZ_sf"/>
</dbReference>
<accession>A0AAQ3LXV7</accession>
<dbReference type="GO" id="GO:0045454">
    <property type="term" value="P:cell redox homeostasis"/>
    <property type="evidence" value="ECO:0007669"/>
    <property type="project" value="TreeGrafter"/>
</dbReference>
<dbReference type="AlphaFoldDB" id="A0AAQ3LXV7"/>
<evidence type="ECO:0000256" key="3">
    <source>
        <dbReference type="SAM" id="MobiDB-lite"/>
    </source>
</evidence>
<proteinExistence type="predicted"/>
<dbReference type="GO" id="GO:0005739">
    <property type="term" value="C:mitochondrion"/>
    <property type="evidence" value="ECO:0007669"/>
    <property type="project" value="TreeGrafter"/>
</dbReference>
<dbReference type="Gene3D" id="2.120.10.80">
    <property type="entry name" value="Kelch-type beta propeller"/>
    <property type="match status" value="1"/>
</dbReference>
<feature type="region of interest" description="Disordered" evidence="3">
    <location>
        <begin position="998"/>
        <end position="1062"/>
    </location>
</feature>
<name>A0AAQ3LXV7_9PEZI</name>
<keyword evidence="5" id="KW-1185">Reference proteome</keyword>
<feature type="region of interest" description="Disordered" evidence="3">
    <location>
        <begin position="246"/>
        <end position="325"/>
    </location>
</feature>
<dbReference type="PANTHER" id="PTHR43503:SF2">
    <property type="entry name" value="NEGATIVE REGULATOR OF SPORULATION MDS3-RELATED"/>
    <property type="match status" value="1"/>
</dbReference>
<dbReference type="Gene3D" id="3.30.710.10">
    <property type="entry name" value="Potassium Channel Kv1.1, Chain A"/>
    <property type="match status" value="1"/>
</dbReference>
<dbReference type="Proteomes" id="UP001303373">
    <property type="component" value="Chromosome 1"/>
</dbReference>
<protein>
    <submittedName>
        <fullName evidence="4">Uncharacterized protein</fullName>
    </submittedName>
</protein>
<evidence type="ECO:0000256" key="1">
    <source>
        <dbReference type="ARBA" id="ARBA00022441"/>
    </source>
</evidence>
<evidence type="ECO:0000313" key="4">
    <source>
        <dbReference type="EMBL" id="WPG97677.1"/>
    </source>
</evidence>
<dbReference type="InterPro" id="IPR015915">
    <property type="entry name" value="Kelch-typ_b-propeller"/>
</dbReference>
<feature type="compositionally biased region" description="Low complexity" evidence="3">
    <location>
        <begin position="278"/>
        <end position="289"/>
    </location>
</feature>
<evidence type="ECO:0000256" key="2">
    <source>
        <dbReference type="ARBA" id="ARBA00022737"/>
    </source>
</evidence>
<gene>
    <name evidence="4" type="ORF">R9X50_00045700</name>
</gene>
<feature type="region of interest" description="Disordered" evidence="3">
    <location>
        <begin position="37"/>
        <end position="94"/>
    </location>
</feature>
<keyword evidence="1" id="KW-0880">Kelch repeat</keyword>
<dbReference type="GO" id="GO:0005829">
    <property type="term" value="C:cytosol"/>
    <property type="evidence" value="ECO:0007669"/>
    <property type="project" value="TreeGrafter"/>
</dbReference>
<feature type="compositionally biased region" description="Low complexity" evidence="3">
    <location>
        <begin position="313"/>
        <end position="324"/>
    </location>
</feature>
<organism evidence="4 5">
    <name type="scientific">Acrodontium crateriforme</name>
    <dbReference type="NCBI Taxonomy" id="150365"/>
    <lineage>
        <taxon>Eukaryota</taxon>
        <taxon>Fungi</taxon>
        <taxon>Dikarya</taxon>
        <taxon>Ascomycota</taxon>
        <taxon>Pezizomycotina</taxon>
        <taxon>Dothideomycetes</taxon>
        <taxon>Dothideomycetidae</taxon>
        <taxon>Mycosphaerellales</taxon>
        <taxon>Teratosphaeriaceae</taxon>
        <taxon>Acrodontium</taxon>
    </lineage>
</organism>
<feature type="compositionally biased region" description="Polar residues" evidence="3">
    <location>
        <begin position="1005"/>
        <end position="1027"/>
    </location>
</feature>
<dbReference type="EMBL" id="CP138580">
    <property type="protein sequence ID" value="WPG97677.1"/>
    <property type="molecule type" value="Genomic_DNA"/>
</dbReference>
<dbReference type="SUPFAM" id="SSF117281">
    <property type="entry name" value="Kelch motif"/>
    <property type="match status" value="1"/>
</dbReference>
<feature type="compositionally biased region" description="Basic residues" evidence="3">
    <location>
        <begin position="66"/>
        <end position="78"/>
    </location>
</feature>
<dbReference type="Pfam" id="PF24681">
    <property type="entry name" value="Kelch_KLHDC2_KLHL20_DRC7"/>
    <property type="match status" value="1"/>
</dbReference>
<keyword evidence="2" id="KW-0677">Repeat</keyword>
<feature type="region of interest" description="Disordered" evidence="3">
    <location>
        <begin position="1095"/>
        <end position="1115"/>
    </location>
</feature>
<reference evidence="4 5" key="1">
    <citation type="submission" date="2023-11" db="EMBL/GenBank/DDBJ databases">
        <title>An acidophilic fungus is an integral part of prey digestion in a carnivorous sundew plant.</title>
        <authorList>
            <person name="Tsai I.J."/>
        </authorList>
    </citation>
    <scope>NUCLEOTIDE SEQUENCE [LARGE SCALE GENOMIC DNA]</scope>
    <source>
        <strain evidence="4">169a</strain>
    </source>
</reference>
<dbReference type="PANTHER" id="PTHR43503">
    <property type="entry name" value="MCG48959-RELATED"/>
    <property type="match status" value="1"/>
</dbReference>
<evidence type="ECO:0000313" key="5">
    <source>
        <dbReference type="Proteomes" id="UP001303373"/>
    </source>
</evidence>
<sequence length="1115" mass="120327">MTFHPGTLVAHFDNVALDHVPSSTSFASFTSLRSWTTDQSSKKSQNPDQVYSLEFPAPPGTSPISKWRHPKKHKKPRSLKAIEFDKRARARSNRGLQHSPTQFFVTPDSTVPGSTGSKVFEIAETSPRGLSTTRRRHIPIVIPEYDPLASHSAEEISVLGSVCLSTGSDSPKISCPPTPACEAANFDSFNTKPRYVEICIPTWAHPLLNESKHPPRISLDRSTFFDTLASFEDATRYLSLTEGPGIHSAKLDMENSASSSETGQMYANHSNSGSRAHLSSANSSQTSLNSRRDEYESASEAESNYDDHTDQGSQSAAAVAASQQMHAPSTSHLSGLVCNVHRTTGKEPPPLVGATTTVLGDKLYVFGGRRLSRSRPQLTSTIYELDLISRHWTRLEATGDIPLPRYFHSVCALGDTKLVCYGGMSPAPVTDQKPEGQSEVIVMSDVHIYDAPTKVWTKIQTLDSPQGRYAHCAAILPSSAVFASSNAPVSALRHNPSGSNPNQGTLGVSVDGTGGAEMVVVGGQDSANHYIEQVSIFNLRSLKWTGTTGMGRSCGAYRSVVTPLTTMSASQIGAGPHGRHDMEEDDDDLGSVGSGAPMLIYSNYNFLDVKLELQVRLTDGTLTEKPMHTGVSPPGLRFPNGGIIDNHFVVSGTFLTSSKQEYALWALDLRTLTWSRIDAGGSIFSQGSWNRGVLWSRRNAFIIIGNRKRSLVDDYNNRRLNFSNICVVELEAFGLYENTRRANPFSGYVSASMPPNYPLNDISASGRMLLPAAEDLGIMTLGVRELADMDFIAIDGTRIPVNSRLISRRWGHHFTNLLKESISANSDADASTLRVGNIDAQSRNSSITITPSINSASTTLVNFAPSEVPDTRSAPPATRPRLFYLPHTAPTLRALLHYLYTSTLPSAPSVLATPQIFCSLLQLARPYKIDGLLEAVVERLHETLDGGNAAAIFNAAAMGAGGGHGALFASNINKNRESVIPLRTASLAGLDTLANGVNRGPNNLRVDTNMANGRSASNAPVSRNTLRPVNKDDEPPTSARTDGSTSESELHHSSSHADLTTGDLDGGDGQVWDGVLSAVVGLQKRGLRALMEGRRMRDRGRSDAMESTRVGLGIA</sequence>
<feature type="compositionally biased region" description="Basic and acidic residues" evidence="3">
    <location>
        <begin position="1095"/>
        <end position="1106"/>
    </location>
</feature>
<feature type="compositionally biased region" description="Polar residues" evidence="3">
    <location>
        <begin position="37"/>
        <end position="49"/>
    </location>
</feature>